<dbReference type="GO" id="GO:0016485">
    <property type="term" value="P:protein processing"/>
    <property type="evidence" value="ECO:0007669"/>
    <property type="project" value="TreeGrafter"/>
</dbReference>
<feature type="domain" description="Peptidase M14" evidence="14">
    <location>
        <begin position="35"/>
        <end position="353"/>
    </location>
</feature>
<dbReference type="GO" id="GO:0006518">
    <property type="term" value="P:peptide metabolic process"/>
    <property type="evidence" value="ECO:0007669"/>
    <property type="project" value="TreeGrafter"/>
</dbReference>
<evidence type="ECO:0000256" key="6">
    <source>
        <dbReference type="ARBA" id="ARBA00022723"/>
    </source>
</evidence>
<dbReference type="InterPro" id="IPR050753">
    <property type="entry name" value="Peptidase_M14_domain"/>
</dbReference>
<evidence type="ECO:0000256" key="7">
    <source>
        <dbReference type="ARBA" id="ARBA00022729"/>
    </source>
</evidence>
<evidence type="ECO:0000256" key="12">
    <source>
        <dbReference type="PROSITE-ProRule" id="PRU01379"/>
    </source>
</evidence>
<keyword evidence="10" id="KW-0482">Metalloprotease</keyword>
<feature type="chain" id="PRO_5004579697" description="Peptidase M14 domain-containing protein" evidence="13">
    <location>
        <begin position="26"/>
        <end position="453"/>
    </location>
</feature>
<dbReference type="STRING" id="126957.T1IXL0"/>
<dbReference type="PANTHER" id="PTHR11532:SF93">
    <property type="entry name" value="CARBOXYPEPTIDASE E"/>
    <property type="match status" value="1"/>
</dbReference>
<evidence type="ECO:0000256" key="8">
    <source>
        <dbReference type="ARBA" id="ARBA00022801"/>
    </source>
</evidence>
<dbReference type="CDD" id="cd03858">
    <property type="entry name" value="M14_CP_N-E_like"/>
    <property type="match status" value="1"/>
</dbReference>
<comment type="subcellular location">
    <subcellularLocation>
        <location evidence="2">Secreted</location>
    </subcellularLocation>
</comment>
<dbReference type="PRINTS" id="PR00765">
    <property type="entry name" value="CRBOXYPTASEA"/>
</dbReference>
<dbReference type="AlphaFoldDB" id="T1IXL0"/>
<feature type="signal peptide" evidence="13">
    <location>
        <begin position="1"/>
        <end position="25"/>
    </location>
</feature>
<evidence type="ECO:0000256" key="2">
    <source>
        <dbReference type="ARBA" id="ARBA00004613"/>
    </source>
</evidence>
<keyword evidence="9" id="KW-0862">Zinc</keyword>
<evidence type="ECO:0000256" key="13">
    <source>
        <dbReference type="SAM" id="SignalP"/>
    </source>
</evidence>
<dbReference type="Pfam" id="PF00246">
    <property type="entry name" value="Peptidase_M14"/>
    <property type="match status" value="1"/>
</dbReference>
<dbReference type="eggNOG" id="KOG2649">
    <property type="taxonomic scope" value="Eukaryota"/>
</dbReference>
<accession>T1IXL0</accession>
<proteinExistence type="inferred from homology"/>
<evidence type="ECO:0000256" key="1">
    <source>
        <dbReference type="ARBA" id="ARBA00001947"/>
    </source>
</evidence>
<keyword evidence="11" id="KW-0325">Glycoprotein</keyword>
<dbReference type="OMA" id="CDYHEAK"/>
<evidence type="ECO:0000256" key="5">
    <source>
        <dbReference type="ARBA" id="ARBA00022670"/>
    </source>
</evidence>
<dbReference type="Proteomes" id="UP000014500">
    <property type="component" value="Unassembled WGS sequence"/>
</dbReference>
<dbReference type="PhylomeDB" id="T1IXL0"/>
<evidence type="ECO:0000256" key="11">
    <source>
        <dbReference type="ARBA" id="ARBA00023180"/>
    </source>
</evidence>
<dbReference type="EMBL" id="AFFK01020101">
    <property type="status" value="NOT_ANNOTATED_CDS"/>
    <property type="molecule type" value="Genomic_DNA"/>
</dbReference>
<dbReference type="Gene3D" id="2.60.40.1120">
    <property type="entry name" value="Carboxypeptidase-like, regulatory domain"/>
    <property type="match status" value="1"/>
</dbReference>
<evidence type="ECO:0000259" key="14">
    <source>
        <dbReference type="PROSITE" id="PS52035"/>
    </source>
</evidence>
<dbReference type="PANTHER" id="PTHR11532">
    <property type="entry name" value="PROTEASE M14 CARBOXYPEPTIDASE"/>
    <property type="match status" value="1"/>
</dbReference>
<dbReference type="Gene3D" id="3.40.630.10">
    <property type="entry name" value="Zn peptidases"/>
    <property type="match status" value="1"/>
</dbReference>
<dbReference type="GO" id="GO:0004181">
    <property type="term" value="F:metallocarboxypeptidase activity"/>
    <property type="evidence" value="ECO:0007669"/>
    <property type="project" value="InterPro"/>
</dbReference>
<evidence type="ECO:0000313" key="16">
    <source>
        <dbReference type="Proteomes" id="UP000014500"/>
    </source>
</evidence>
<keyword evidence="4" id="KW-0964">Secreted</keyword>
<evidence type="ECO:0000313" key="15">
    <source>
        <dbReference type="EnsemblMetazoa" id="SMAR005948-PA"/>
    </source>
</evidence>
<dbReference type="CDD" id="cd11308">
    <property type="entry name" value="Peptidase_M14NE-CP-C_like"/>
    <property type="match status" value="1"/>
</dbReference>
<comment type="similarity">
    <text evidence="3 12">Belongs to the peptidase M14 family.</text>
</comment>
<keyword evidence="8" id="KW-0378">Hydrolase</keyword>
<dbReference type="SUPFAM" id="SSF53187">
    <property type="entry name" value="Zn-dependent exopeptidases"/>
    <property type="match status" value="1"/>
</dbReference>
<dbReference type="InterPro" id="IPR008969">
    <property type="entry name" value="CarboxyPept-like_regulatory"/>
</dbReference>
<dbReference type="HOGENOM" id="CLU_006722_1_3_1"/>
<evidence type="ECO:0000256" key="10">
    <source>
        <dbReference type="ARBA" id="ARBA00023049"/>
    </source>
</evidence>
<comment type="cofactor">
    <cofactor evidence="1">
        <name>Zn(2+)</name>
        <dbReference type="ChEBI" id="CHEBI:29105"/>
    </cofactor>
</comment>
<keyword evidence="5" id="KW-0645">Protease</keyword>
<dbReference type="SUPFAM" id="SSF49464">
    <property type="entry name" value="Carboxypeptidase regulatory domain-like"/>
    <property type="match status" value="1"/>
</dbReference>
<dbReference type="FunFam" id="2.60.40.1120:FF:000019">
    <property type="entry name" value="Carboxypeptidase D"/>
    <property type="match status" value="1"/>
</dbReference>
<organism evidence="15 16">
    <name type="scientific">Strigamia maritima</name>
    <name type="common">European centipede</name>
    <name type="synonym">Geophilus maritimus</name>
    <dbReference type="NCBI Taxonomy" id="126957"/>
    <lineage>
        <taxon>Eukaryota</taxon>
        <taxon>Metazoa</taxon>
        <taxon>Ecdysozoa</taxon>
        <taxon>Arthropoda</taxon>
        <taxon>Myriapoda</taxon>
        <taxon>Chilopoda</taxon>
        <taxon>Pleurostigmophora</taxon>
        <taxon>Geophilomorpha</taxon>
        <taxon>Linotaeniidae</taxon>
        <taxon>Strigamia</taxon>
    </lineage>
</organism>
<dbReference type="InterPro" id="IPR000834">
    <property type="entry name" value="Peptidase_M14"/>
</dbReference>
<evidence type="ECO:0000256" key="4">
    <source>
        <dbReference type="ARBA" id="ARBA00022525"/>
    </source>
</evidence>
<dbReference type="EnsemblMetazoa" id="SMAR005948-RA">
    <property type="protein sequence ID" value="SMAR005948-PA"/>
    <property type="gene ID" value="SMAR005948"/>
</dbReference>
<protein>
    <recommendedName>
        <fullName evidence="14">Peptidase M14 domain-containing protein</fullName>
    </recommendedName>
</protein>
<keyword evidence="6" id="KW-0479">Metal-binding</keyword>
<dbReference type="FunFam" id="3.40.630.10:FF:000013">
    <property type="entry name" value="carboxypeptidase N catalytic chain"/>
    <property type="match status" value="1"/>
</dbReference>
<keyword evidence="16" id="KW-1185">Reference proteome</keyword>
<reference evidence="15" key="2">
    <citation type="submission" date="2015-02" db="UniProtKB">
        <authorList>
            <consortium name="EnsemblMetazoa"/>
        </authorList>
    </citation>
    <scope>IDENTIFICATION</scope>
</reference>
<dbReference type="GO" id="GO:0008270">
    <property type="term" value="F:zinc ion binding"/>
    <property type="evidence" value="ECO:0007669"/>
    <property type="project" value="InterPro"/>
</dbReference>
<dbReference type="GO" id="GO:0005615">
    <property type="term" value="C:extracellular space"/>
    <property type="evidence" value="ECO:0007669"/>
    <property type="project" value="TreeGrafter"/>
</dbReference>
<evidence type="ECO:0000256" key="3">
    <source>
        <dbReference type="ARBA" id="ARBA00005988"/>
    </source>
</evidence>
<evidence type="ECO:0000256" key="9">
    <source>
        <dbReference type="ARBA" id="ARBA00022833"/>
    </source>
</evidence>
<keyword evidence="7 13" id="KW-0732">Signal</keyword>
<dbReference type="InterPro" id="IPR057246">
    <property type="entry name" value="CARBOXYPEPT_ZN_1"/>
</dbReference>
<reference evidence="16" key="1">
    <citation type="submission" date="2011-05" db="EMBL/GenBank/DDBJ databases">
        <authorList>
            <person name="Richards S.R."/>
            <person name="Qu J."/>
            <person name="Jiang H."/>
            <person name="Jhangiani S.N."/>
            <person name="Agravi P."/>
            <person name="Goodspeed R."/>
            <person name="Gross S."/>
            <person name="Mandapat C."/>
            <person name="Jackson L."/>
            <person name="Mathew T."/>
            <person name="Pu L."/>
            <person name="Thornton R."/>
            <person name="Saada N."/>
            <person name="Wilczek-Boney K.B."/>
            <person name="Lee S."/>
            <person name="Kovar C."/>
            <person name="Wu Y."/>
            <person name="Scherer S.E."/>
            <person name="Worley K.C."/>
            <person name="Muzny D.M."/>
            <person name="Gibbs R."/>
        </authorList>
    </citation>
    <scope>NUCLEOTIDE SEQUENCE</scope>
    <source>
        <strain evidence="16">Brora</strain>
    </source>
</reference>
<feature type="active site" description="Proton donor/acceptor" evidence="12">
    <location>
        <position position="323"/>
    </location>
</feature>
<dbReference type="PROSITE" id="PS00132">
    <property type="entry name" value="CARBOXYPEPT_ZN_1"/>
    <property type="match status" value="1"/>
</dbReference>
<dbReference type="Pfam" id="PF13620">
    <property type="entry name" value="CarboxypepD_reg"/>
    <property type="match status" value="1"/>
</dbReference>
<dbReference type="PROSITE" id="PS52035">
    <property type="entry name" value="PEPTIDASE_M14"/>
    <property type="match status" value="1"/>
</dbReference>
<dbReference type="SMART" id="SM00631">
    <property type="entry name" value="Zn_pept"/>
    <property type="match status" value="1"/>
</dbReference>
<name>T1IXL0_STRMM</name>
<sequence>MFAVIRRSFVFCFYLFLLETNKNCARHLPTAFKLKHHNNRELAQTLKDVHRNCPTITRLYVLDRTSVRGVPLSVIELSNRPGFHLPLKPEFKYSANMHGNEVVGREMLLKLAHYLCDEYENGNEQIRDLLNHTRIHILPSLNPDGWEVAAAQKPSHIDWLLGRQNANRVDLNRDFPDLDQLVFEENNTSRNNHLLSELQKLDYVPQPETVAAMHWIMHHPFVLSANLHDGDVVANYPYDEARGGKNRDYSVSPDDETFRHLALSYASKHKHMGKPDNVPCRNQTPPEFGRQGGITNGAAWYSLQGGMQDFNYLSSNTFDITVEMNCLKFAPERMLPDEWDNNKDALIHYMWQTHIGIKGFVRSEMTGEPVANAVIQVTNVTNNALSVINHDITTAGTGEYWRLLTPGDYVIKASAVGFHPRTKLVTVTNTKKHSAQLVNFALAELEKSLEDPR</sequence>